<evidence type="ECO:0000259" key="7">
    <source>
        <dbReference type="Pfam" id="PF09468"/>
    </source>
</evidence>
<dbReference type="FunFam" id="2.20.25.530:FF:000002">
    <property type="entry name" value="Ribonuclease H2 subunit B"/>
    <property type="match status" value="1"/>
</dbReference>
<comment type="subcellular location">
    <subcellularLocation>
        <location evidence="1">Nucleus</location>
    </subcellularLocation>
</comment>
<evidence type="ECO:0000256" key="1">
    <source>
        <dbReference type="ARBA" id="ARBA00004123"/>
    </source>
</evidence>
<feature type="domain" description="Ribonuclease H2 subunit B wHTH" evidence="7">
    <location>
        <begin position="91"/>
        <end position="180"/>
    </location>
</feature>
<dbReference type="PANTHER" id="PTHR13383:SF11">
    <property type="entry name" value="RIBONUCLEASE H2 SUBUNIT B"/>
    <property type="match status" value="1"/>
</dbReference>
<keyword evidence="10" id="KW-1185">Reference proteome</keyword>
<feature type="domain" description="Rnh202 triple barrel" evidence="8">
    <location>
        <begin position="35"/>
        <end position="88"/>
    </location>
</feature>
<feature type="compositionally biased region" description="Low complexity" evidence="6">
    <location>
        <begin position="242"/>
        <end position="255"/>
    </location>
</feature>
<protein>
    <recommendedName>
        <fullName evidence="2">Ribonuclease H2 subunit B</fullName>
    </recommendedName>
    <alternativeName>
        <fullName evidence="5">Ribonuclease HI subunit B</fullName>
    </alternativeName>
</protein>
<feature type="region of interest" description="Disordered" evidence="6">
    <location>
        <begin position="229"/>
        <end position="286"/>
    </location>
</feature>
<evidence type="ECO:0000256" key="6">
    <source>
        <dbReference type="SAM" id="MobiDB-lite"/>
    </source>
</evidence>
<evidence type="ECO:0000313" key="9">
    <source>
        <dbReference type="EMBL" id="RWR95026.1"/>
    </source>
</evidence>
<dbReference type="GO" id="GO:0005654">
    <property type="term" value="C:nucleoplasm"/>
    <property type="evidence" value="ECO:0007669"/>
    <property type="project" value="TreeGrafter"/>
</dbReference>
<comment type="function">
    <text evidence="4">Non catalytic subunit of RNase H2, an endonuclease that specifically degrades the RNA of RNA:DNA hybrids. Participates in DNA replication, possibly by mediating the removal of lagging-strand Okazaki fragment RNA primers during DNA replication. Mediates the excision of single ribonucleotides from DNA:RNA duplexes.</text>
</comment>
<accession>A0A443PW67</accession>
<sequence length="286" mass="32382">MASSDCITETRLLIAHSSILTNTTHTKLANMEGCLLSLRHPKSGSTTCYAFINGSLQELHWFKQLYGSWFLGDYVCEDGGLCAATPVDPIFLLLPIFEEARMKKGNDRGKFRQLDEIIYIEGFPGYQNLLPIAENSMQVVCEVKEIGSSKFFRLDDSKVLAWLCCKVDHLKLTLKALDQNYATQDEKDTLIDIVLLLGEYMNEEPWLHLLCSHLRLDIQEVTRRVPVTETLPVPLDDTQMSTPTTKTKNGNEKNTSGNRKQPKRMKVETGSLNIKDMFSKASRSRT</sequence>
<dbReference type="InterPro" id="IPR041195">
    <property type="entry name" value="Rnh202_N"/>
</dbReference>
<dbReference type="Pfam" id="PF09468">
    <property type="entry name" value="RNase_H2-Ydr279"/>
    <property type="match status" value="1"/>
</dbReference>
<organism evidence="9 10">
    <name type="scientific">Cinnamomum micranthum f. kanehirae</name>
    <dbReference type="NCBI Taxonomy" id="337451"/>
    <lineage>
        <taxon>Eukaryota</taxon>
        <taxon>Viridiplantae</taxon>
        <taxon>Streptophyta</taxon>
        <taxon>Embryophyta</taxon>
        <taxon>Tracheophyta</taxon>
        <taxon>Spermatophyta</taxon>
        <taxon>Magnoliopsida</taxon>
        <taxon>Magnoliidae</taxon>
        <taxon>Laurales</taxon>
        <taxon>Lauraceae</taxon>
        <taxon>Cinnamomum</taxon>
    </lineage>
</organism>
<evidence type="ECO:0000313" key="10">
    <source>
        <dbReference type="Proteomes" id="UP000283530"/>
    </source>
</evidence>
<dbReference type="CDD" id="cd09270">
    <property type="entry name" value="RNase_H2-B"/>
    <property type="match status" value="1"/>
</dbReference>
<dbReference type="GO" id="GO:0006401">
    <property type="term" value="P:RNA catabolic process"/>
    <property type="evidence" value="ECO:0007669"/>
    <property type="project" value="TreeGrafter"/>
</dbReference>
<evidence type="ECO:0000256" key="3">
    <source>
        <dbReference type="ARBA" id="ARBA00023242"/>
    </source>
</evidence>
<keyword evidence="3" id="KW-0539">Nucleus</keyword>
<reference evidence="9 10" key="1">
    <citation type="journal article" date="2019" name="Nat. Plants">
        <title>Stout camphor tree genome fills gaps in understanding of flowering plant genome evolution.</title>
        <authorList>
            <person name="Chaw S.M."/>
            <person name="Liu Y.C."/>
            <person name="Wu Y.W."/>
            <person name="Wang H.Y."/>
            <person name="Lin C.I."/>
            <person name="Wu C.S."/>
            <person name="Ke H.M."/>
            <person name="Chang L.Y."/>
            <person name="Hsu C.Y."/>
            <person name="Yang H.T."/>
            <person name="Sudianto E."/>
            <person name="Hsu M.H."/>
            <person name="Wu K.P."/>
            <person name="Wang L.N."/>
            <person name="Leebens-Mack J.H."/>
            <person name="Tsai I.J."/>
        </authorList>
    </citation>
    <scope>NUCLEOTIDE SEQUENCE [LARGE SCALE GENOMIC DNA]</scope>
    <source>
        <strain evidence="10">cv. Chaw 1501</strain>
        <tissue evidence="9">Young leaves</tissue>
    </source>
</reference>
<dbReference type="Gene3D" id="2.20.25.530">
    <property type="match status" value="1"/>
</dbReference>
<dbReference type="Pfam" id="PF17745">
    <property type="entry name" value="Ydr279_N"/>
    <property type="match status" value="1"/>
</dbReference>
<dbReference type="InterPro" id="IPR019024">
    <property type="entry name" value="RNase_H2_suB_wHTH"/>
</dbReference>
<proteinExistence type="predicted"/>
<dbReference type="PANTHER" id="PTHR13383">
    <property type="entry name" value="RIBONUCLEASE H2 SUBUNIT B"/>
    <property type="match status" value="1"/>
</dbReference>
<evidence type="ECO:0000259" key="8">
    <source>
        <dbReference type="Pfam" id="PF17745"/>
    </source>
</evidence>
<name>A0A443PW67_9MAGN</name>
<dbReference type="InterPro" id="IPR040456">
    <property type="entry name" value="RNase_H2_suB"/>
</dbReference>
<dbReference type="GO" id="GO:0032299">
    <property type="term" value="C:ribonuclease H2 complex"/>
    <property type="evidence" value="ECO:0007669"/>
    <property type="project" value="InterPro"/>
</dbReference>
<dbReference type="OrthoDB" id="29098at2759"/>
<gene>
    <name evidence="9" type="ORF">CKAN_02434700</name>
</gene>
<dbReference type="Gene3D" id="1.10.20.120">
    <property type="match status" value="1"/>
</dbReference>
<dbReference type="AlphaFoldDB" id="A0A443PW67"/>
<dbReference type="EMBL" id="QPKB01000011">
    <property type="protein sequence ID" value="RWR95026.1"/>
    <property type="molecule type" value="Genomic_DNA"/>
</dbReference>
<dbReference type="Proteomes" id="UP000283530">
    <property type="component" value="Unassembled WGS sequence"/>
</dbReference>
<evidence type="ECO:0000256" key="5">
    <source>
        <dbReference type="ARBA" id="ARBA00033464"/>
    </source>
</evidence>
<evidence type="ECO:0000256" key="2">
    <source>
        <dbReference type="ARBA" id="ARBA00019062"/>
    </source>
</evidence>
<evidence type="ECO:0000256" key="4">
    <source>
        <dbReference type="ARBA" id="ARBA00024778"/>
    </source>
</evidence>
<dbReference type="STRING" id="337451.A0A443PW67"/>
<comment type="caution">
    <text evidence="9">The sequence shown here is derived from an EMBL/GenBank/DDBJ whole genome shotgun (WGS) entry which is preliminary data.</text>
</comment>